<dbReference type="AlphaFoldDB" id="A0A1Z1M6M4"/>
<reference evidence="1" key="1">
    <citation type="journal article" date="2017" name="J. Phycol.">
        <title>Analysis of chloroplast genomes and a supermatrix inform reclassification of the Rhodomelaceae (Rhodophyta).</title>
        <authorList>
            <person name="Diaz-Tapia P."/>
            <person name="Maggs C.A."/>
            <person name="West J.A."/>
            <person name="Verbruggen H."/>
        </authorList>
    </citation>
    <scope>NUCLEOTIDE SEQUENCE</scope>
    <source>
        <strain evidence="1">JW3535</strain>
    </source>
</reference>
<dbReference type="GeneID" id="33354541"/>
<sequence>MFFDVFIIQHLYYLVILDNFQVLQDHFSDFFIR</sequence>
<gene>
    <name evidence="1" type="primary">orf33b</name>
</gene>
<keyword evidence="1" id="KW-0934">Plastid</keyword>
<dbReference type="RefSeq" id="YP_009392929.1">
    <property type="nucleotide sequence ID" value="NC_035265.1"/>
</dbReference>
<organism evidence="1">
    <name type="scientific">Caloglossa intermedia</name>
    <dbReference type="NCBI Taxonomy" id="100879"/>
    <lineage>
        <taxon>Eukaryota</taxon>
        <taxon>Rhodophyta</taxon>
        <taxon>Florideophyceae</taxon>
        <taxon>Rhodymeniophycidae</taxon>
        <taxon>Ceramiales</taxon>
        <taxon>Delesseriaceae</taxon>
        <taxon>Caloglossa</taxon>
    </lineage>
</organism>
<evidence type="ECO:0000313" key="1">
    <source>
        <dbReference type="EMBL" id="ARW61491.1"/>
    </source>
</evidence>
<geneLocation type="chloroplast" evidence="1"/>
<dbReference type="EMBL" id="MF101418">
    <property type="protein sequence ID" value="ARW61491.1"/>
    <property type="molecule type" value="Genomic_DNA"/>
</dbReference>
<accession>A0A1Z1M6M4</accession>
<keyword evidence="1" id="KW-0150">Chloroplast</keyword>
<name>A0A1Z1M6M4_9FLOR</name>
<protein>
    <submittedName>
        <fullName evidence="1">Uncharacterized protein</fullName>
    </submittedName>
</protein>
<proteinExistence type="predicted"/>